<comment type="caution">
    <text evidence="2">The sequence shown here is derived from an EMBL/GenBank/DDBJ whole genome shotgun (WGS) entry which is preliminary data.</text>
</comment>
<dbReference type="EMBL" id="JAHRIO010060132">
    <property type="protein sequence ID" value="MEQ2177480.1"/>
    <property type="molecule type" value="Genomic_DNA"/>
</dbReference>
<name>A0ABV0P1L3_9TELE</name>
<accession>A0ABV0P1L3</accession>
<feature type="region of interest" description="Disordered" evidence="1">
    <location>
        <begin position="87"/>
        <end position="107"/>
    </location>
</feature>
<evidence type="ECO:0000313" key="2">
    <source>
        <dbReference type="EMBL" id="MEQ2177480.1"/>
    </source>
</evidence>
<gene>
    <name evidence="2" type="ORF">GOODEAATRI_004005</name>
</gene>
<organism evidence="2 3">
    <name type="scientific">Goodea atripinnis</name>
    <dbReference type="NCBI Taxonomy" id="208336"/>
    <lineage>
        <taxon>Eukaryota</taxon>
        <taxon>Metazoa</taxon>
        <taxon>Chordata</taxon>
        <taxon>Craniata</taxon>
        <taxon>Vertebrata</taxon>
        <taxon>Euteleostomi</taxon>
        <taxon>Actinopterygii</taxon>
        <taxon>Neopterygii</taxon>
        <taxon>Teleostei</taxon>
        <taxon>Neoteleostei</taxon>
        <taxon>Acanthomorphata</taxon>
        <taxon>Ovalentaria</taxon>
        <taxon>Atherinomorphae</taxon>
        <taxon>Cyprinodontiformes</taxon>
        <taxon>Goodeidae</taxon>
        <taxon>Goodea</taxon>
    </lineage>
</organism>
<sequence length="122" mass="13183">MIDSFIHVEIRMIAAAVTTSWKASILLSRHGFLACGRGWISAAMVELCGVRTSASLRLEETSHGRASARKLLHAAFRGNRDGVVTSARGTVRSADKTSHRPQPVTHTSFPVNKTKLPFLASG</sequence>
<evidence type="ECO:0000256" key="1">
    <source>
        <dbReference type="SAM" id="MobiDB-lite"/>
    </source>
</evidence>
<dbReference type="Proteomes" id="UP001476798">
    <property type="component" value="Unassembled WGS sequence"/>
</dbReference>
<protein>
    <submittedName>
        <fullName evidence="2">Uncharacterized protein</fullName>
    </submittedName>
</protein>
<evidence type="ECO:0000313" key="3">
    <source>
        <dbReference type="Proteomes" id="UP001476798"/>
    </source>
</evidence>
<reference evidence="2 3" key="1">
    <citation type="submission" date="2021-06" db="EMBL/GenBank/DDBJ databases">
        <authorList>
            <person name="Palmer J.M."/>
        </authorList>
    </citation>
    <scope>NUCLEOTIDE SEQUENCE [LARGE SCALE GENOMIC DNA]</scope>
    <source>
        <strain evidence="2 3">GA_2019</strain>
        <tissue evidence="2">Muscle</tissue>
    </source>
</reference>
<proteinExistence type="predicted"/>
<keyword evidence="3" id="KW-1185">Reference proteome</keyword>